<dbReference type="GO" id="GO:0005886">
    <property type="term" value="C:plasma membrane"/>
    <property type="evidence" value="ECO:0007669"/>
    <property type="project" value="UniProtKB-SubCell"/>
</dbReference>
<evidence type="ECO:0000256" key="4">
    <source>
        <dbReference type="ARBA" id="ARBA00022692"/>
    </source>
</evidence>
<reference evidence="11" key="2">
    <citation type="submission" date="2020-05" db="UniProtKB">
        <authorList>
            <consortium name="EnsemblMetazoa"/>
        </authorList>
    </citation>
    <scope>IDENTIFICATION</scope>
    <source>
        <strain evidence="11">CM1001059</strain>
    </source>
</reference>
<dbReference type="EnsemblMetazoa" id="AMEC020480-RA">
    <property type="protein sequence ID" value="AMEC020480-PA"/>
    <property type="gene ID" value="AMEC020480"/>
</dbReference>
<evidence type="ECO:0000256" key="6">
    <source>
        <dbReference type="ARBA" id="ARBA00022989"/>
    </source>
</evidence>
<feature type="transmembrane region" description="Helical" evidence="10">
    <location>
        <begin position="291"/>
        <end position="312"/>
    </location>
</feature>
<comment type="subcellular location">
    <subcellularLocation>
        <location evidence="1">Cell membrane</location>
        <topology evidence="1">Multi-pass membrane protein</topology>
    </subcellularLocation>
</comment>
<evidence type="ECO:0000256" key="3">
    <source>
        <dbReference type="ARBA" id="ARBA00022606"/>
    </source>
</evidence>
<reference evidence="12" key="1">
    <citation type="submission" date="2014-01" db="EMBL/GenBank/DDBJ databases">
        <title>The Genome Sequence of Anopheles melas CM1001059_A (V2).</title>
        <authorList>
            <consortium name="The Broad Institute Genomics Platform"/>
            <person name="Neafsey D.E."/>
            <person name="Besansky N."/>
            <person name="Howell P."/>
            <person name="Walton C."/>
            <person name="Young S.K."/>
            <person name="Zeng Q."/>
            <person name="Gargeya S."/>
            <person name="Fitzgerald M."/>
            <person name="Haas B."/>
            <person name="Abouelleil A."/>
            <person name="Allen A.W."/>
            <person name="Alvarado L."/>
            <person name="Arachchi H.M."/>
            <person name="Berlin A.M."/>
            <person name="Chapman S.B."/>
            <person name="Gainer-Dewar J."/>
            <person name="Goldberg J."/>
            <person name="Griggs A."/>
            <person name="Gujja S."/>
            <person name="Hansen M."/>
            <person name="Howarth C."/>
            <person name="Imamovic A."/>
            <person name="Ireland A."/>
            <person name="Larimer J."/>
            <person name="McCowan C."/>
            <person name="Murphy C."/>
            <person name="Pearson M."/>
            <person name="Poon T.W."/>
            <person name="Priest M."/>
            <person name="Roberts A."/>
            <person name="Saif S."/>
            <person name="Shea T."/>
            <person name="Sisk P."/>
            <person name="Sykes S."/>
            <person name="Wortman J."/>
            <person name="Nusbaum C."/>
            <person name="Birren B."/>
        </authorList>
    </citation>
    <scope>NUCLEOTIDE SEQUENCE [LARGE SCALE GENOMIC DNA]</scope>
    <source>
        <strain evidence="12">CM1001059</strain>
    </source>
</reference>
<feature type="transmembrane region" description="Helical" evidence="10">
    <location>
        <begin position="89"/>
        <end position="111"/>
    </location>
</feature>
<evidence type="ECO:0000256" key="9">
    <source>
        <dbReference type="ARBA" id="ARBA00023224"/>
    </source>
</evidence>
<evidence type="ECO:0000256" key="5">
    <source>
        <dbReference type="ARBA" id="ARBA00022725"/>
    </source>
</evidence>
<name>A0A182UHG2_9DIPT</name>
<keyword evidence="2" id="KW-1003">Cell membrane</keyword>
<feature type="transmembrane region" description="Helical" evidence="10">
    <location>
        <begin position="318"/>
        <end position="336"/>
    </location>
</feature>
<dbReference type="InterPro" id="IPR004117">
    <property type="entry name" value="7tm6_olfct_rcpt"/>
</dbReference>
<evidence type="ECO:0000256" key="8">
    <source>
        <dbReference type="ARBA" id="ARBA00023170"/>
    </source>
</evidence>
<evidence type="ECO:0000256" key="1">
    <source>
        <dbReference type="ARBA" id="ARBA00004651"/>
    </source>
</evidence>
<evidence type="ECO:0000313" key="12">
    <source>
        <dbReference type="Proteomes" id="UP000075902"/>
    </source>
</evidence>
<sequence length="450" mass="52528">MQGRSVPFVDKKMTLWKYVRQKLSPILDLQQDSDFFVLLKYQFILHGVQLRTEWLWLRALFLLYQLLLPAQGIIWLWRTWAVAYIEHNTPLAVSLLCGQFTITSIVARYVLLLRSYAQLQPIKRHINEQRFMRGHPRAHALRQQAFRTNNVLILALMVYGVLNFVVYEASGLHWHEIFRMPDYLLATNRPLTWTLHLIMRPITFNGLGAFIATFVSIHTMLTVLHAELLLVEFAFVGLLERVERHVQATGAQVPHLLWQQFNRELGSCVREHSVVLKYVARVREVYRVHSLSITVQYYTALLSLAIDTFFISYYGLNFVSVCVSIFSVLLVFEWYYCCKLVEDLQATNKRIGWTLYNDKWSDWLQYGKEQPAALREFRTTLSIILLATQRSLSLRGSDIVEVSWQTFASMLKTSYSICVSCGYDSNFIAQDRTSVSLDMYSSVLSWYSQR</sequence>
<evidence type="ECO:0000256" key="2">
    <source>
        <dbReference type="ARBA" id="ARBA00022475"/>
    </source>
</evidence>
<keyword evidence="6 10" id="KW-1133">Transmembrane helix</keyword>
<keyword evidence="12" id="KW-1185">Reference proteome</keyword>
<evidence type="ECO:0008006" key="13">
    <source>
        <dbReference type="Google" id="ProtNLM"/>
    </source>
</evidence>
<evidence type="ECO:0000256" key="7">
    <source>
        <dbReference type="ARBA" id="ARBA00023136"/>
    </source>
</evidence>
<proteinExistence type="predicted"/>
<dbReference type="PANTHER" id="PTHR21137">
    <property type="entry name" value="ODORANT RECEPTOR"/>
    <property type="match status" value="1"/>
</dbReference>
<accession>A0A182UHG2</accession>
<evidence type="ECO:0000313" key="11">
    <source>
        <dbReference type="EnsemblMetazoa" id="AMEC020480-PA"/>
    </source>
</evidence>
<dbReference type="Proteomes" id="UP000075902">
    <property type="component" value="Unassembled WGS sequence"/>
</dbReference>
<dbReference type="GO" id="GO:0007165">
    <property type="term" value="P:signal transduction"/>
    <property type="evidence" value="ECO:0007669"/>
    <property type="project" value="UniProtKB-KW"/>
</dbReference>
<dbReference type="VEuPathDB" id="VectorBase:AMEC020480"/>
<evidence type="ECO:0000256" key="10">
    <source>
        <dbReference type="SAM" id="Phobius"/>
    </source>
</evidence>
<dbReference type="Pfam" id="PF02949">
    <property type="entry name" value="7tm_6"/>
    <property type="match status" value="1"/>
</dbReference>
<keyword evidence="5" id="KW-0552">Olfaction</keyword>
<feature type="transmembrane region" description="Helical" evidence="10">
    <location>
        <begin position="55"/>
        <end position="77"/>
    </location>
</feature>
<dbReference type="AlphaFoldDB" id="A0A182UHG2"/>
<keyword evidence="8" id="KW-0675">Receptor</keyword>
<feature type="transmembrane region" description="Helical" evidence="10">
    <location>
        <begin position="193"/>
        <end position="215"/>
    </location>
</feature>
<dbReference type="GO" id="GO:0005549">
    <property type="term" value="F:odorant binding"/>
    <property type="evidence" value="ECO:0007669"/>
    <property type="project" value="InterPro"/>
</dbReference>
<keyword evidence="4 10" id="KW-0812">Transmembrane</keyword>
<dbReference type="GO" id="GO:0004984">
    <property type="term" value="F:olfactory receptor activity"/>
    <property type="evidence" value="ECO:0007669"/>
    <property type="project" value="InterPro"/>
</dbReference>
<keyword evidence="7 10" id="KW-0472">Membrane</keyword>
<feature type="transmembrane region" description="Helical" evidence="10">
    <location>
        <begin position="151"/>
        <end position="173"/>
    </location>
</feature>
<keyword evidence="3" id="KW-0716">Sensory transduction</keyword>
<keyword evidence="9" id="KW-0807">Transducer</keyword>
<organism evidence="11 12">
    <name type="scientific">Anopheles melas</name>
    <dbReference type="NCBI Taxonomy" id="34690"/>
    <lineage>
        <taxon>Eukaryota</taxon>
        <taxon>Metazoa</taxon>
        <taxon>Ecdysozoa</taxon>
        <taxon>Arthropoda</taxon>
        <taxon>Hexapoda</taxon>
        <taxon>Insecta</taxon>
        <taxon>Pterygota</taxon>
        <taxon>Neoptera</taxon>
        <taxon>Endopterygota</taxon>
        <taxon>Diptera</taxon>
        <taxon>Nematocera</taxon>
        <taxon>Culicoidea</taxon>
        <taxon>Culicidae</taxon>
        <taxon>Anophelinae</taxon>
        <taxon>Anopheles</taxon>
    </lineage>
</organism>
<dbReference type="PANTHER" id="PTHR21137:SF35">
    <property type="entry name" value="ODORANT RECEPTOR 19A-RELATED"/>
    <property type="match status" value="1"/>
</dbReference>
<protein>
    <recommendedName>
        <fullName evidence="13">Odorant receptor</fullName>
    </recommendedName>
</protein>